<protein>
    <submittedName>
        <fullName evidence="2">Phage holin family protein</fullName>
    </submittedName>
</protein>
<organism evidence="2 3">
    <name type="scientific">Peptoniphilus equinus</name>
    <dbReference type="NCBI Taxonomy" id="3016343"/>
    <lineage>
        <taxon>Bacteria</taxon>
        <taxon>Bacillati</taxon>
        <taxon>Bacillota</taxon>
        <taxon>Tissierellia</taxon>
        <taxon>Tissierellales</taxon>
        <taxon>Peptoniphilaceae</taxon>
        <taxon>Peptoniphilus</taxon>
    </lineage>
</organism>
<keyword evidence="1" id="KW-1133">Transmembrane helix</keyword>
<evidence type="ECO:0000256" key="1">
    <source>
        <dbReference type="SAM" id="Phobius"/>
    </source>
</evidence>
<name>A0ABY7QT50_9FIRM</name>
<gene>
    <name evidence="2" type="ORF">O6R05_08185</name>
</gene>
<dbReference type="RefSeq" id="WP_271191501.1">
    <property type="nucleotide sequence ID" value="NZ_CP115667.1"/>
</dbReference>
<feature type="transmembrane region" description="Helical" evidence="1">
    <location>
        <begin position="57"/>
        <end position="77"/>
    </location>
</feature>
<dbReference type="PANTHER" id="PTHR37309">
    <property type="entry name" value="SLR0284 PROTEIN"/>
    <property type="match status" value="1"/>
</dbReference>
<keyword evidence="3" id="KW-1185">Reference proteome</keyword>
<proteinExistence type="predicted"/>
<dbReference type="PANTHER" id="PTHR37309:SF1">
    <property type="entry name" value="SLR0284 PROTEIN"/>
    <property type="match status" value="1"/>
</dbReference>
<evidence type="ECO:0000313" key="3">
    <source>
        <dbReference type="Proteomes" id="UP001210339"/>
    </source>
</evidence>
<reference evidence="2 3" key="1">
    <citation type="submission" date="2023-01" db="EMBL/GenBank/DDBJ databases">
        <authorList>
            <person name="Lee S.H."/>
            <person name="Jung H.S."/>
            <person name="Yun J.U."/>
        </authorList>
    </citation>
    <scope>NUCLEOTIDE SEQUENCE [LARGE SCALE GENOMIC DNA]</scope>
    <source>
        <strain evidence="2 3">CBA3646</strain>
    </source>
</reference>
<sequence>MRLIVKIFVSALSIGIAAALSPMQVSNFSAAIVAAVVMGLINWGIENFTTVKSSSLGRGLSGFLIGALVIFITGQLVDGFHAGIFGALIGAFVLGIVSAVIPGEKTY</sequence>
<accession>A0ABY7QT50</accession>
<dbReference type="InterPro" id="IPR007165">
    <property type="entry name" value="Phage_holin_4_2"/>
</dbReference>
<evidence type="ECO:0000313" key="2">
    <source>
        <dbReference type="EMBL" id="WBW49970.1"/>
    </source>
</evidence>
<dbReference type="EMBL" id="CP115667">
    <property type="protein sequence ID" value="WBW49970.1"/>
    <property type="molecule type" value="Genomic_DNA"/>
</dbReference>
<dbReference type="Proteomes" id="UP001210339">
    <property type="component" value="Chromosome"/>
</dbReference>
<keyword evidence="1" id="KW-0472">Membrane</keyword>
<feature type="transmembrane region" description="Helical" evidence="1">
    <location>
        <begin position="83"/>
        <end position="101"/>
    </location>
</feature>
<keyword evidence="1" id="KW-0812">Transmembrane</keyword>
<dbReference type="Pfam" id="PF04020">
    <property type="entry name" value="Phage_holin_4_2"/>
    <property type="match status" value="1"/>
</dbReference>
<feature type="transmembrane region" description="Helical" evidence="1">
    <location>
        <begin position="28"/>
        <end position="45"/>
    </location>
</feature>